<keyword evidence="1" id="KW-0677">Repeat</keyword>
<name>A0AAD9SA28_PHOAM</name>
<proteinExistence type="predicted"/>
<reference evidence="3" key="1">
    <citation type="submission" date="2023-06" db="EMBL/GenBank/DDBJ databases">
        <authorList>
            <person name="Noh H."/>
        </authorList>
    </citation>
    <scope>NUCLEOTIDE SEQUENCE</scope>
    <source>
        <strain evidence="3">DUCC20226</strain>
    </source>
</reference>
<dbReference type="InterPro" id="IPR027417">
    <property type="entry name" value="P-loop_NTPase"/>
</dbReference>
<comment type="caution">
    <text evidence="3">The sequence shown here is derived from an EMBL/GenBank/DDBJ whole genome shotgun (WGS) entry which is preliminary data.</text>
</comment>
<dbReference type="Pfam" id="PF24883">
    <property type="entry name" value="NPHP3_N"/>
    <property type="match status" value="1"/>
</dbReference>
<dbReference type="SUPFAM" id="SSF52540">
    <property type="entry name" value="P-loop containing nucleoside triphosphate hydrolases"/>
    <property type="match status" value="1"/>
</dbReference>
<accession>A0AAD9SA28</accession>
<dbReference type="Gene3D" id="3.40.50.300">
    <property type="entry name" value="P-loop containing nucleotide triphosphate hydrolases"/>
    <property type="match status" value="1"/>
</dbReference>
<protein>
    <recommendedName>
        <fullName evidence="2">Nephrocystin 3-like N-terminal domain-containing protein</fullName>
    </recommendedName>
</protein>
<dbReference type="PANTHER" id="PTHR10039">
    <property type="entry name" value="AMELOGENIN"/>
    <property type="match status" value="1"/>
</dbReference>
<dbReference type="Proteomes" id="UP001265746">
    <property type="component" value="Unassembled WGS sequence"/>
</dbReference>
<dbReference type="PANTHER" id="PTHR10039:SF5">
    <property type="entry name" value="NACHT DOMAIN-CONTAINING PROTEIN"/>
    <property type="match status" value="1"/>
</dbReference>
<feature type="domain" description="Nephrocystin 3-like N-terminal" evidence="2">
    <location>
        <begin position="172"/>
        <end position="336"/>
    </location>
</feature>
<evidence type="ECO:0000313" key="3">
    <source>
        <dbReference type="EMBL" id="KAK2602897.1"/>
    </source>
</evidence>
<organism evidence="3 4">
    <name type="scientific">Phomopsis amygdali</name>
    <name type="common">Fusicoccum amygdali</name>
    <dbReference type="NCBI Taxonomy" id="1214568"/>
    <lineage>
        <taxon>Eukaryota</taxon>
        <taxon>Fungi</taxon>
        <taxon>Dikarya</taxon>
        <taxon>Ascomycota</taxon>
        <taxon>Pezizomycotina</taxon>
        <taxon>Sordariomycetes</taxon>
        <taxon>Sordariomycetidae</taxon>
        <taxon>Diaporthales</taxon>
        <taxon>Diaporthaceae</taxon>
        <taxon>Diaporthe</taxon>
    </lineage>
</organism>
<dbReference type="AlphaFoldDB" id="A0AAD9SA28"/>
<evidence type="ECO:0000256" key="1">
    <source>
        <dbReference type="ARBA" id="ARBA00022737"/>
    </source>
</evidence>
<dbReference type="InterPro" id="IPR056884">
    <property type="entry name" value="NPHP3-like_N"/>
</dbReference>
<evidence type="ECO:0000259" key="2">
    <source>
        <dbReference type="Pfam" id="PF24883"/>
    </source>
</evidence>
<gene>
    <name evidence="3" type="ORF">N8I77_009397</name>
</gene>
<keyword evidence="4" id="KW-1185">Reference proteome</keyword>
<dbReference type="EMBL" id="JAUJFL010000005">
    <property type="protein sequence ID" value="KAK2602897.1"/>
    <property type="molecule type" value="Genomic_DNA"/>
</dbReference>
<sequence>MSTVTETNLPEAARSSRLKKLFKRHARIATTSSETNMNNDTTTRSTENSEVYWPADLLPSDAANSRILTWGYDSWVTKGYGNTSKNNIFSHARDLLFEYSRNRPMDRKVIFVAHSLGGLVVKEVVPDISSSLDDPREHAETIPANHLDMCKYYGPSDPGYQKVGGELAKIVKQIKRQDTNNGILWIKGLPGSGKSTVMREILRFTENIAEEGHIIASFFFNARGSELDRTPRGMLRSLLLQLARQSHHLQPVIVDHFKSETSYTGSASWAPTSEELLQLLRRCLVETLYTDRVTIFLDALDECEAKYVRDLAYFLRSLTSDAYALGRYLDVCVSSRHYPHISISRCPEIILERENRNDIRILVESKIPDGIFLNINIVNRLRMNIMEKSSGIFLWVVLVVDLVLRDIDNGCSFWEVQKTLDSVPTDLVTMFSKLLESMSGPDRLKLRNLVHWLLLGPPSFQVNELSAFEFFCRDNFNPQTQSDKTDPFMDYQMEQERQKRLVRSISRGLVEVSAGGAQFIHESVREFFLRVGFMFFRCRDADTFIALGHCMIIRSCDKAFLPKA</sequence>
<evidence type="ECO:0000313" key="4">
    <source>
        <dbReference type="Proteomes" id="UP001265746"/>
    </source>
</evidence>